<keyword evidence="2" id="KW-1185">Reference proteome</keyword>
<gene>
    <name evidence="1" type="ORF">M0R45_032068</name>
</gene>
<evidence type="ECO:0000313" key="2">
    <source>
        <dbReference type="Proteomes" id="UP001457282"/>
    </source>
</evidence>
<name>A0AAW1WID6_RUBAR</name>
<protein>
    <submittedName>
        <fullName evidence="1">Uncharacterized protein</fullName>
    </submittedName>
</protein>
<reference evidence="1 2" key="1">
    <citation type="journal article" date="2023" name="G3 (Bethesda)">
        <title>A chromosome-length genome assembly and annotation of blackberry (Rubus argutus, cv. 'Hillquist').</title>
        <authorList>
            <person name="Bruna T."/>
            <person name="Aryal R."/>
            <person name="Dudchenko O."/>
            <person name="Sargent D.J."/>
            <person name="Mead D."/>
            <person name="Buti M."/>
            <person name="Cavallini A."/>
            <person name="Hytonen T."/>
            <person name="Andres J."/>
            <person name="Pham M."/>
            <person name="Weisz D."/>
            <person name="Mascagni F."/>
            <person name="Usai G."/>
            <person name="Natali L."/>
            <person name="Bassil N."/>
            <person name="Fernandez G.E."/>
            <person name="Lomsadze A."/>
            <person name="Armour M."/>
            <person name="Olukolu B."/>
            <person name="Poorten T."/>
            <person name="Britton C."/>
            <person name="Davik J."/>
            <person name="Ashrafi H."/>
            <person name="Aiden E.L."/>
            <person name="Borodovsky M."/>
            <person name="Worthington M."/>
        </authorList>
    </citation>
    <scope>NUCLEOTIDE SEQUENCE [LARGE SCALE GENOMIC DNA]</scope>
    <source>
        <strain evidence="1">PI 553951</strain>
    </source>
</reference>
<accession>A0AAW1WID6</accession>
<organism evidence="1 2">
    <name type="scientific">Rubus argutus</name>
    <name type="common">Southern blackberry</name>
    <dbReference type="NCBI Taxonomy" id="59490"/>
    <lineage>
        <taxon>Eukaryota</taxon>
        <taxon>Viridiplantae</taxon>
        <taxon>Streptophyta</taxon>
        <taxon>Embryophyta</taxon>
        <taxon>Tracheophyta</taxon>
        <taxon>Spermatophyta</taxon>
        <taxon>Magnoliopsida</taxon>
        <taxon>eudicotyledons</taxon>
        <taxon>Gunneridae</taxon>
        <taxon>Pentapetalae</taxon>
        <taxon>rosids</taxon>
        <taxon>fabids</taxon>
        <taxon>Rosales</taxon>
        <taxon>Rosaceae</taxon>
        <taxon>Rosoideae</taxon>
        <taxon>Rosoideae incertae sedis</taxon>
        <taxon>Rubus</taxon>
    </lineage>
</organism>
<sequence length="129" mass="14921">MNLQPVKKLQRSLCRHAIKVMAEGRETKLTKQITDRYVLKEINKKMQDLRIQSSLTPSHLSQVPIHSPMMVGNGGYMPILYHPYNNSWMPHQELSHTSSQAFVQLPIMGFQFALQDPGTSDYEKDLDFY</sequence>
<dbReference type="EMBL" id="JBEDUW010000006">
    <property type="protein sequence ID" value="KAK9923661.1"/>
    <property type="molecule type" value="Genomic_DNA"/>
</dbReference>
<dbReference type="AlphaFoldDB" id="A0AAW1WID6"/>
<evidence type="ECO:0000313" key="1">
    <source>
        <dbReference type="EMBL" id="KAK9923661.1"/>
    </source>
</evidence>
<dbReference type="Proteomes" id="UP001457282">
    <property type="component" value="Unassembled WGS sequence"/>
</dbReference>
<proteinExistence type="predicted"/>
<comment type="caution">
    <text evidence="1">The sequence shown here is derived from an EMBL/GenBank/DDBJ whole genome shotgun (WGS) entry which is preliminary data.</text>
</comment>